<dbReference type="Gene3D" id="1.20.120.530">
    <property type="entry name" value="GntR ligand-binding domain-like"/>
    <property type="match status" value="1"/>
</dbReference>
<evidence type="ECO:0000313" key="7">
    <source>
        <dbReference type="Proteomes" id="UP000253529"/>
    </source>
</evidence>
<name>A0A366FGS9_9HYPH</name>
<evidence type="ECO:0000256" key="1">
    <source>
        <dbReference type="ARBA" id="ARBA00023015"/>
    </source>
</evidence>
<accession>A0A366FGS9</accession>
<dbReference type="PANTHER" id="PTHR43537">
    <property type="entry name" value="TRANSCRIPTIONAL REGULATOR, GNTR FAMILY"/>
    <property type="match status" value="1"/>
</dbReference>
<dbReference type="InterPro" id="IPR036388">
    <property type="entry name" value="WH-like_DNA-bd_sf"/>
</dbReference>
<dbReference type="PANTHER" id="PTHR43537:SF45">
    <property type="entry name" value="GNTR FAMILY REGULATORY PROTEIN"/>
    <property type="match status" value="1"/>
</dbReference>
<dbReference type="AlphaFoldDB" id="A0A366FGS9"/>
<protein>
    <submittedName>
        <fullName evidence="6">GntR family transcriptional regulator</fullName>
    </submittedName>
</protein>
<dbReference type="Pfam" id="PF00392">
    <property type="entry name" value="GntR"/>
    <property type="match status" value="1"/>
</dbReference>
<dbReference type="PROSITE" id="PS50949">
    <property type="entry name" value="HTH_GNTR"/>
    <property type="match status" value="1"/>
</dbReference>
<evidence type="ECO:0000259" key="5">
    <source>
        <dbReference type="PROSITE" id="PS50949"/>
    </source>
</evidence>
<dbReference type="SUPFAM" id="SSF48008">
    <property type="entry name" value="GntR ligand-binding domain-like"/>
    <property type="match status" value="1"/>
</dbReference>
<comment type="caution">
    <text evidence="6">The sequence shown here is derived from an EMBL/GenBank/DDBJ whole genome shotgun (WGS) entry which is preliminary data.</text>
</comment>
<dbReference type="PRINTS" id="PR00035">
    <property type="entry name" value="HTHGNTR"/>
</dbReference>
<keyword evidence="7" id="KW-1185">Reference proteome</keyword>
<organism evidence="6 7">
    <name type="scientific">Roseiarcus fermentans</name>
    <dbReference type="NCBI Taxonomy" id="1473586"/>
    <lineage>
        <taxon>Bacteria</taxon>
        <taxon>Pseudomonadati</taxon>
        <taxon>Pseudomonadota</taxon>
        <taxon>Alphaproteobacteria</taxon>
        <taxon>Hyphomicrobiales</taxon>
        <taxon>Roseiarcaceae</taxon>
        <taxon>Roseiarcus</taxon>
    </lineage>
</organism>
<dbReference type="SMART" id="SM00895">
    <property type="entry name" value="FCD"/>
    <property type="match status" value="1"/>
</dbReference>
<evidence type="ECO:0000256" key="2">
    <source>
        <dbReference type="ARBA" id="ARBA00023125"/>
    </source>
</evidence>
<sequence length="254" mass="27654">MGAIRISGMSMLHEPRRRPSASGPERRRSAATAADIVHRRLRQEIVTLASSPGASISEKEIAAAHGVSRTPVREALLRLAEEGLVEITPKSGTRVARIPVVALGDAICAREALELMLARKAAVRARPSDVTAMRAIVQRQRECVDARDADGFHENDEALHFAIAEAAGHPGVWAMVLQIKVQLDRLRRLTLPNFDWLTHVIHEHEGVVEAIASGDPDRAAAAMQTHFHSLEGVLGEVRNMNPAYFDGGVDEFAP</sequence>
<evidence type="ECO:0000313" key="6">
    <source>
        <dbReference type="EMBL" id="RBP13874.1"/>
    </source>
</evidence>
<dbReference type="InterPro" id="IPR036390">
    <property type="entry name" value="WH_DNA-bd_sf"/>
</dbReference>
<dbReference type="SUPFAM" id="SSF46785">
    <property type="entry name" value="Winged helix' DNA-binding domain"/>
    <property type="match status" value="1"/>
</dbReference>
<dbReference type="InterPro" id="IPR000524">
    <property type="entry name" value="Tscrpt_reg_HTH_GntR"/>
</dbReference>
<dbReference type="GO" id="GO:0003677">
    <property type="term" value="F:DNA binding"/>
    <property type="evidence" value="ECO:0007669"/>
    <property type="project" value="UniProtKB-KW"/>
</dbReference>
<feature type="domain" description="HTH gntR-type" evidence="5">
    <location>
        <begin position="31"/>
        <end position="98"/>
    </location>
</feature>
<proteinExistence type="predicted"/>
<keyword evidence="3" id="KW-0804">Transcription</keyword>
<dbReference type="SMART" id="SM00345">
    <property type="entry name" value="HTH_GNTR"/>
    <property type="match status" value="1"/>
</dbReference>
<feature type="region of interest" description="Disordered" evidence="4">
    <location>
        <begin position="1"/>
        <end position="31"/>
    </location>
</feature>
<dbReference type="Gene3D" id="1.10.10.10">
    <property type="entry name" value="Winged helix-like DNA-binding domain superfamily/Winged helix DNA-binding domain"/>
    <property type="match status" value="1"/>
</dbReference>
<dbReference type="InterPro" id="IPR008920">
    <property type="entry name" value="TF_FadR/GntR_C"/>
</dbReference>
<gene>
    <name evidence="6" type="ORF">DFR50_111136</name>
</gene>
<dbReference type="InterPro" id="IPR011711">
    <property type="entry name" value="GntR_C"/>
</dbReference>
<dbReference type="GO" id="GO:0003700">
    <property type="term" value="F:DNA-binding transcription factor activity"/>
    <property type="evidence" value="ECO:0007669"/>
    <property type="project" value="InterPro"/>
</dbReference>
<dbReference type="Proteomes" id="UP000253529">
    <property type="component" value="Unassembled WGS sequence"/>
</dbReference>
<keyword evidence="2" id="KW-0238">DNA-binding</keyword>
<dbReference type="Pfam" id="PF07729">
    <property type="entry name" value="FCD"/>
    <property type="match status" value="1"/>
</dbReference>
<reference evidence="6 7" key="1">
    <citation type="submission" date="2018-06" db="EMBL/GenBank/DDBJ databases">
        <title>Genomic Encyclopedia of Type Strains, Phase IV (KMG-IV): sequencing the most valuable type-strain genomes for metagenomic binning, comparative biology and taxonomic classification.</title>
        <authorList>
            <person name="Goeker M."/>
        </authorList>
    </citation>
    <scope>NUCLEOTIDE SEQUENCE [LARGE SCALE GENOMIC DNA]</scope>
    <source>
        <strain evidence="6 7">DSM 24875</strain>
    </source>
</reference>
<evidence type="ECO:0000256" key="4">
    <source>
        <dbReference type="SAM" id="MobiDB-lite"/>
    </source>
</evidence>
<keyword evidence="1" id="KW-0805">Transcription regulation</keyword>
<dbReference type="EMBL" id="QNRK01000011">
    <property type="protein sequence ID" value="RBP13874.1"/>
    <property type="molecule type" value="Genomic_DNA"/>
</dbReference>
<evidence type="ECO:0000256" key="3">
    <source>
        <dbReference type="ARBA" id="ARBA00023163"/>
    </source>
</evidence>
<dbReference type="CDD" id="cd07377">
    <property type="entry name" value="WHTH_GntR"/>
    <property type="match status" value="1"/>
</dbReference>